<comment type="caution">
    <text evidence="2">The sequence shown here is derived from an EMBL/GenBank/DDBJ whole genome shotgun (WGS) entry which is preliminary data.</text>
</comment>
<name>A0AAV5JYR6_9ROSI</name>
<feature type="compositionally biased region" description="Basic residues" evidence="1">
    <location>
        <begin position="88"/>
        <end position="102"/>
    </location>
</feature>
<evidence type="ECO:0000313" key="2">
    <source>
        <dbReference type="EMBL" id="GKV16016.1"/>
    </source>
</evidence>
<feature type="region of interest" description="Disordered" evidence="1">
    <location>
        <begin position="205"/>
        <end position="239"/>
    </location>
</feature>
<evidence type="ECO:0000313" key="3">
    <source>
        <dbReference type="Proteomes" id="UP001054252"/>
    </source>
</evidence>
<protein>
    <submittedName>
        <fullName evidence="2">Uncharacterized protein</fullName>
    </submittedName>
</protein>
<feature type="compositionally biased region" description="Polar residues" evidence="1">
    <location>
        <begin position="103"/>
        <end position="115"/>
    </location>
</feature>
<evidence type="ECO:0000256" key="1">
    <source>
        <dbReference type="SAM" id="MobiDB-lite"/>
    </source>
</evidence>
<dbReference type="Proteomes" id="UP001054252">
    <property type="component" value="Unassembled WGS sequence"/>
</dbReference>
<sequence>MQYCKITELLNLIQLLSLQSSLISLSSDTINNFKAWCSCHVPREEDNINLIVRMMIIEHYILDECYDRKMQSILVSPCSSQQLTGKTTSKKPRGRKHRKSHNSQRSSVQDYAPSSSTQATQFGFMGYTSIQTHAMTTFHQTPYHTFPPQPVNTFVPIYWPPPTAFSPSPYPTADGYQSYPPSANCISIHPQPYYNQPSSIGLIPKLVEGGGKGDVDLEEADSDSESSSSSAEAKQTLES</sequence>
<keyword evidence="3" id="KW-1185">Reference proteome</keyword>
<gene>
    <name evidence="2" type="ORF">SLEP1_g26728</name>
</gene>
<feature type="region of interest" description="Disordered" evidence="1">
    <location>
        <begin position="82"/>
        <end position="115"/>
    </location>
</feature>
<organism evidence="2 3">
    <name type="scientific">Rubroshorea leprosula</name>
    <dbReference type="NCBI Taxonomy" id="152421"/>
    <lineage>
        <taxon>Eukaryota</taxon>
        <taxon>Viridiplantae</taxon>
        <taxon>Streptophyta</taxon>
        <taxon>Embryophyta</taxon>
        <taxon>Tracheophyta</taxon>
        <taxon>Spermatophyta</taxon>
        <taxon>Magnoliopsida</taxon>
        <taxon>eudicotyledons</taxon>
        <taxon>Gunneridae</taxon>
        <taxon>Pentapetalae</taxon>
        <taxon>rosids</taxon>
        <taxon>malvids</taxon>
        <taxon>Malvales</taxon>
        <taxon>Dipterocarpaceae</taxon>
        <taxon>Rubroshorea</taxon>
    </lineage>
</organism>
<dbReference type="EMBL" id="BPVZ01000044">
    <property type="protein sequence ID" value="GKV16016.1"/>
    <property type="molecule type" value="Genomic_DNA"/>
</dbReference>
<accession>A0AAV5JYR6</accession>
<reference evidence="2 3" key="1">
    <citation type="journal article" date="2021" name="Commun. Biol.">
        <title>The genome of Shorea leprosula (Dipterocarpaceae) highlights the ecological relevance of drought in aseasonal tropical rainforests.</title>
        <authorList>
            <person name="Ng K.K.S."/>
            <person name="Kobayashi M.J."/>
            <person name="Fawcett J.A."/>
            <person name="Hatakeyama M."/>
            <person name="Paape T."/>
            <person name="Ng C.H."/>
            <person name="Ang C.C."/>
            <person name="Tnah L.H."/>
            <person name="Lee C.T."/>
            <person name="Nishiyama T."/>
            <person name="Sese J."/>
            <person name="O'Brien M.J."/>
            <person name="Copetti D."/>
            <person name="Mohd Noor M.I."/>
            <person name="Ong R.C."/>
            <person name="Putra M."/>
            <person name="Sireger I.Z."/>
            <person name="Indrioko S."/>
            <person name="Kosugi Y."/>
            <person name="Izuno A."/>
            <person name="Isagi Y."/>
            <person name="Lee S.L."/>
            <person name="Shimizu K.K."/>
        </authorList>
    </citation>
    <scope>NUCLEOTIDE SEQUENCE [LARGE SCALE GENOMIC DNA]</scope>
    <source>
        <strain evidence="2">214</strain>
    </source>
</reference>
<proteinExistence type="predicted"/>
<dbReference type="AlphaFoldDB" id="A0AAV5JYR6"/>